<dbReference type="EMBL" id="BMED01000001">
    <property type="protein sequence ID" value="GGC65228.1"/>
    <property type="molecule type" value="Genomic_DNA"/>
</dbReference>
<dbReference type="GO" id="GO:0016787">
    <property type="term" value="F:hydrolase activity"/>
    <property type="evidence" value="ECO:0007669"/>
    <property type="project" value="UniProtKB-KW"/>
</dbReference>
<dbReference type="GO" id="GO:0005576">
    <property type="term" value="C:extracellular region"/>
    <property type="evidence" value="ECO:0007669"/>
    <property type="project" value="InterPro"/>
</dbReference>
<dbReference type="PANTHER" id="PTHR43037">
    <property type="entry name" value="UNNAMED PRODUCT-RELATED"/>
    <property type="match status" value="1"/>
</dbReference>
<evidence type="ECO:0000313" key="3">
    <source>
        <dbReference type="EMBL" id="GGC65228.1"/>
    </source>
</evidence>
<dbReference type="AlphaFoldDB" id="A0A916UBS2"/>
<dbReference type="Pfam" id="PF10503">
    <property type="entry name" value="Esterase_PHB"/>
    <property type="match status" value="1"/>
</dbReference>
<dbReference type="Gene3D" id="3.40.50.1820">
    <property type="entry name" value="alpha/beta hydrolase"/>
    <property type="match status" value="1"/>
</dbReference>
<dbReference type="SUPFAM" id="SSF53474">
    <property type="entry name" value="alpha/beta-Hydrolases"/>
    <property type="match status" value="1"/>
</dbReference>
<gene>
    <name evidence="3" type="ORF">GCM10011396_10280</name>
</gene>
<protein>
    <recommendedName>
        <fullName evidence="5">Esterase, PHB depolymerase family</fullName>
    </recommendedName>
</protein>
<dbReference type="PANTHER" id="PTHR43037:SF1">
    <property type="entry name" value="BLL1128 PROTEIN"/>
    <property type="match status" value="1"/>
</dbReference>
<name>A0A916UBS2_9BURK</name>
<dbReference type="InterPro" id="IPR010126">
    <property type="entry name" value="Esterase_phb"/>
</dbReference>
<accession>A0A916UBS2</accession>
<proteinExistence type="predicted"/>
<evidence type="ECO:0000313" key="4">
    <source>
        <dbReference type="Proteomes" id="UP000637423"/>
    </source>
</evidence>
<keyword evidence="2" id="KW-0378">Hydrolase</keyword>
<evidence type="ECO:0000256" key="1">
    <source>
        <dbReference type="ARBA" id="ARBA00022729"/>
    </source>
</evidence>
<keyword evidence="1" id="KW-0732">Signal</keyword>
<evidence type="ECO:0008006" key="5">
    <source>
        <dbReference type="Google" id="ProtNLM"/>
    </source>
</evidence>
<reference evidence="3" key="2">
    <citation type="submission" date="2020-09" db="EMBL/GenBank/DDBJ databases">
        <authorList>
            <person name="Sun Q."/>
            <person name="Zhou Y."/>
        </authorList>
    </citation>
    <scope>NUCLEOTIDE SEQUENCE</scope>
    <source>
        <strain evidence="3">CGMCC 1.10998</strain>
    </source>
</reference>
<organism evidence="3 4">
    <name type="scientific">Undibacterium terreum</name>
    <dbReference type="NCBI Taxonomy" id="1224302"/>
    <lineage>
        <taxon>Bacteria</taxon>
        <taxon>Pseudomonadati</taxon>
        <taxon>Pseudomonadota</taxon>
        <taxon>Betaproteobacteria</taxon>
        <taxon>Burkholderiales</taxon>
        <taxon>Oxalobacteraceae</taxon>
        <taxon>Undibacterium</taxon>
    </lineage>
</organism>
<comment type="caution">
    <text evidence="3">The sequence shown here is derived from an EMBL/GenBank/DDBJ whole genome shotgun (WGS) entry which is preliminary data.</text>
</comment>
<evidence type="ECO:0000256" key="2">
    <source>
        <dbReference type="ARBA" id="ARBA00022801"/>
    </source>
</evidence>
<dbReference type="InterPro" id="IPR029058">
    <property type="entry name" value="AB_hydrolase_fold"/>
</dbReference>
<dbReference type="NCBIfam" id="TIGR01840">
    <property type="entry name" value="esterase_phb"/>
    <property type="match status" value="1"/>
</dbReference>
<sequence>MSRKTELFSQMREMLKKLPNLPLQSALPNSTLSGFRSLGTNPLNLVGTQPAFVKDLLEQLGVQAKDNARDFPHHEQPDGINVPEDATQFIDKVFTNKAGTRTYKLFIPDGYQGQPLPLIVMLHGCTQDSKDFAAGTGMNQLANEKNCFVAYPQQTQAHNSSKCWNWFKAVDQQRDQGEPSIIAGITRQIIREYRIDTDKVYVAGLSAGGAMAAILGNLYPDLYAGVGVHSGLPYGAATDLPSALAAMKNGMTSAAPRVSTSFKSIPIIVFHGDKDTTVNPKNGDHIVQQYMRGAKSADNASGFSDAIQMDGAVPGGRSYTLTSHRDGSGKPVAEHWSVHGAGHAWAGGTRMGSYTDPEGPNASHEMLRFFLTDRK</sequence>
<dbReference type="Proteomes" id="UP000637423">
    <property type="component" value="Unassembled WGS sequence"/>
</dbReference>
<dbReference type="InterPro" id="IPR050955">
    <property type="entry name" value="Plant_Biomass_Hydrol_Est"/>
</dbReference>
<reference evidence="3" key="1">
    <citation type="journal article" date="2014" name="Int. J. Syst. Evol. Microbiol.">
        <title>Complete genome sequence of Corynebacterium casei LMG S-19264T (=DSM 44701T), isolated from a smear-ripened cheese.</title>
        <authorList>
            <consortium name="US DOE Joint Genome Institute (JGI-PGF)"/>
            <person name="Walter F."/>
            <person name="Albersmeier A."/>
            <person name="Kalinowski J."/>
            <person name="Ruckert C."/>
        </authorList>
    </citation>
    <scope>NUCLEOTIDE SEQUENCE</scope>
    <source>
        <strain evidence="3">CGMCC 1.10998</strain>
    </source>
</reference>
<keyword evidence="4" id="KW-1185">Reference proteome</keyword>